<evidence type="ECO:0000313" key="1">
    <source>
        <dbReference type="EMBL" id="KAF9443802.1"/>
    </source>
</evidence>
<dbReference type="Proteomes" id="UP000807342">
    <property type="component" value="Unassembled WGS sequence"/>
</dbReference>
<evidence type="ECO:0000313" key="2">
    <source>
        <dbReference type="Proteomes" id="UP000807342"/>
    </source>
</evidence>
<proteinExistence type="predicted"/>
<dbReference type="EMBL" id="MU151433">
    <property type="protein sequence ID" value="KAF9443802.1"/>
    <property type="molecule type" value="Genomic_DNA"/>
</dbReference>
<accession>A0A9P5X5L7</accession>
<dbReference type="OrthoDB" id="2998779at2759"/>
<reference evidence="1" key="1">
    <citation type="submission" date="2020-11" db="EMBL/GenBank/DDBJ databases">
        <authorList>
            <consortium name="DOE Joint Genome Institute"/>
            <person name="Ahrendt S."/>
            <person name="Riley R."/>
            <person name="Andreopoulos W."/>
            <person name="Labutti K."/>
            <person name="Pangilinan J."/>
            <person name="Ruiz-Duenas F.J."/>
            <person name="Barrasa J.M."/>
            <person name="Sanchez-Garcia M."/>
            <person name="Camarero S."/>
            <person name="Miyauchi S."/>
            <person name="Serrano A."/>
            <person name="Linde D."/>
            <person name="Babiker R."/>
            <person name="Drula E."/>
            <person name="Ayuso-Fernandez I."/>
            <person name="Pacheco R."/>
            <person name="Padilla G."/>
            <person name="Ferreira P."/>
            <person name="Barriuso J."/>
            <person name="Kellner H."/>
            <person name="Castanera R."/>
            <person name="Alfaro M."/>
            <person name="Ramirez L."/>
            <person name="Pisabarro A.G."/>
            <person name="Kuo A."/>
            <person name="Tritt A."/>
            <person name="Lipzen A."/>
            <person name="He G."/>
            <person name="Yan M."/>
            <person name="Ng V."/>
            <person name="Cullen D."/>
            <person name="Martin F."/>
            <person name="Rosso M.-N."/>
            <person name="Henrissat B."/>
            <person name="Hibbett D."/>
            <person name="Martinez A.T."/>
            <person name="Grigoriev I.V."/>
        </authorList>
    </citation>
    <scope>NUCLEOTIDE SEQUENCE</scope>
    <source>
        <strain evidence="1">MF-IS2</strain>
    </source>
</reference>
<name>A0A9P5X5L7_9AGAR</name>
<organism evidence="1 2">
    <name type="scientific">Macrolepiota fuliginosa MF-IS2</name>
    <dbReference type="NCBI Taxonomy" id="1400762"/>
    <lineage>
        <taxon>Eukaryota</taxon>
        <taxon>Fungi</taxon>
        <taxon>Dikarya</taxon>
        <taxon>Basidiomycota</taxon>
        <taxon>Agaricomycotina</taxon>
        <taxon>Agaricomycetes</taxon>
        <taxon>Agaricomycetidae</taxon>
        <taxon>Agaricales</taxon>
        <taxon>Agaricineae</taxon>
        <taxon>Agaricaceae</taxon>
        <taxon>Macrolepiota</taxon>
    </lineage>
</organism>
<gene>
    <name evidence="1" type="ORF">P691DRAFT_712762</name>
</gene>
<sequence length="270" mass="30773">MCLISSAVSEWALPIIYHSLRFTTAQAITDFVAQHDKTSERIYTRLLLVRDLYIGKIPDESSDLSYGSLHWPITSLQRLISSCAELRSLTVLGLDQRLWARFQPLLPPRLTKVTLGPIHGAHNSKNLKQHPPISFLTSAHTYLSDGEVEDVMMYPTMTRFRKMCEANSMAPLWAVNQAPIIKRSKQMKEYEIVICGAPEYAEPAYVLATQRKEELELDSRVVLRQYHGETWIAMVFQEFLDCRQCFLGTLLSSLPTVPSRIPSEHHLASQ</sequence>
<keyword evidence="2" id="KW-1185">Reference proteome</keyword>
<dbReference type="AlphaFoldDB" id="A0A9P5X5L7"/>
<protein>
    <submittedName>
        <fullName evidence="1">Uncharacterized protein</fullName>
    </submittedName>
</protein>
<comment type="caution">
    <text evidence="1">The sequence shown here is derived from an EMBL/GenBank/DDBJ whole genome shotgun (WGS) entry which is preliminary data.</text>
</comment>